<dbReference type="RefSeq" id="WP_115612005.1">
    <property type="nucleotide sequence ID" value="NZ_JBHLZC010000002.1"/>
</dbReference>
<dbReference type="AlphaFoldDB" id="A0A381EB79"/>
<evidence type="ECO:0000256" key="1">
    <source>
        <dbReference type="SAM" id="Phobius"/>
    </source>
</evidence>
<reference evidence="2 3" key="1">
    <citation type="submission" date="2018-06" db="EMBL/GenBank/DDBJ databases">
        <authorList>
            <consortium name="Pathogen Informatics"/>
            <person name="Doyle S."/>
        </authorList>
    </citation>
    <scope>NUCLEOTIDE SEQUENCE [LARGE SCALE GENOMIC DNA]</scope>
    <source>
        <strain evidence="2 3">NCTC13294</strain>
    </source>
</reference>
<accession>A0A381EB79</accession>
<dbReference type="EMBL" id="UFUW01000001">
    <property type="protein sequence ID" value="SUX24278.1"/>
    <property type="molecule type" value="Genomic_DNA"/>
</dbReference>
<keyword evidence="1" id="KW-1133">Transmembrane helix</keyword>
<keyword evidence="1" id="KW-0812">Transmembrane</keyword>
<organism evidence="2 3">
    <name type="scientific">Cardiobacterium valvarum</name>
    <dbReference type="NCBI Taxonomy" id="194702"/>
    <lineage>
        <taxon>Bacteria</taxon>
        <taxon>Pseudomonadati</taxon>
        <taxon>Pseudomonadota</taxon>
        <taxon>Gammaproteobacteria</taxon>
        <taxon>Cardiobacteriales</taxon>
        <taxon>Cardiobacteriaceae</taxon>
        <taxon>Cardiobacterium</taxon>
    </lineage>
</organism>
<evidence type="ECO:0000313" key="3">
    <source>
        <dbReference type="Proteomes" id="UP000254572"/>
    </source>
</evidence>
<keyword evidence="1" id="KW-0472">Membrane</keyword>
<dbReference type="Proteomes" id="UP000254572">
    <property type="component" value="Unassembled WGS sequence"/>
</dbReference>
<protein>
    <submittedName>
        <fullName evidence="2">Uncharacterized protein</fullName>
    </submittedName>
</protein>
<evidence type="ECO:0000313" key="2">
    <source>
        <dbReference type="EMBL" id="SUX24278.1"/>
    </source>
</evidence>
<gene>
    <name evidence="2" type="ORF">NCTC13294_01785</name>
</gene>
<feature type="transmembrane region" description="Helical" evidence="1">
    <location>
        <begin position="36"/>
        <end position="58"/>
    </location>
</feature>
<proteinExistence type="predicted"/>
<keyword evidence="3" id="KW-1185">Reference proteome</keyword>
<name>A0A381EB79_9GAMM</name>
<sequence length="125" mass="14159">MNDLLYTTTALLDATRRLLPFNLLLAALNGWRADSMLMLIVWALLTLAALWLHWRIAFDTAIFRRWMNENADISAFDTALADLGLRRARPHVPLVARCRGAARLCKRLLLLTLLQTVVTVITVCT</sequence>